<comment type="subcellular location">
    <subcellularLocation>
        <location evidence="1">Secreted</location>
    </subcellularLocation>
</comment>
<dbReference type="InterPro" id="IPR027797">
    <property type="entry name" value="PT-TG_dom"/>
</dbReference>
<dbReference type="Pfam" id="PF14449">
    <property type="entry name" value="PT-TG"/>
    <property type="match status" value="1"/>
</dbReference>
<organism evidence="4 5">
    <name type="scientific">Priestia megaterium (strain WSH-002)</name>
    <name type="common">Bacillus megaterium</name>
    <dbReference type="NCBI Taxonomy" id="1006007"/>
    <lineage>
        <taxon>Bacteria</taxon>
        <taxon>Bacillati</taxon>
        <taxon>Bacillota</taxon>
        <taxon>Bacilli</taxon>
        <taxon>Bacillales</taxon>
        <taxon>Bacillaceae</taxon>
        <taxon>Priestia</taxon>
    </lineage>
</organism>
<dbReference type="SUPFAM" id="SSF102824">
    <property type="entry name" value="Colicin D/E5 nuclease domain"/>
    <property type="match status" value="1"/>
</dbReference>
<accession>A0A8D3WZ29</accession>
<dbReference type="Proteomes" id="UP000001283">
    <property type="component" value="Chromosome"/>
</dbReference>
<dbReference type="KEGG" id="bmh:BMWSH_2459"/>
<proteinExistence type="predicted"/>
<evidence type="ECO:0000256" key="2">
    <source>
        <dbReference type="ARBA" id="ARBA00022525"/>
    </source>
</evidence>
<evidence type="ECO:0000256" key="1">
    <source>
        <dbReference type="ARBA" id="ARBA00004613"/>
    </source>
</evidence>
<dbReference type="InterPro" id="IPR037178">
    <property type="entry name" value="ColicinD_C_sf"/>
</dbReference>
<evidence type="ECO:0000259" key="3">
    <source>
        <dbReference type="Pfam" id="PF14449"/>
    </source>
</evidence>
<dbReference type="RefSeq" id="WP_014459706.1">
    <property type="nucleotide sequence ID" value="NC_017138.1"/>
</dbReference>
<sequence length="259" mass="28446">MKKYPYLYENYKKPEIARSVYEEEAKKQQQDGLAAVSFVADMVPVVSNVKGGWEASVGYDPITGNELSSFDRSVSGAGIVFGGFARVPGKVVKYGSEGAEYVLRVNKAEKTVTKHKVKDVSKGESKAVEKVEKPGGKANAEGVHDQAAVAKGTGKFVHNADDVVFKQSSIDKAFSKHRNDFGSYPDGSKSSVELFKNDVSELINTGVQKQGKYRNVEGTHIYNETTKQWTFINSDGTMNTAFKLSDSQYKYLIEKGVVK</sequence>
<dbReference type="AlphaFoldDB" id="A0A8D3WZ29"/>
<reference evidence="4 5" key="1">
    <citation type="journal article" date="2011" name="J. Bacteriol.">
        <title>Complete genome sequence of the industrial strain Bacillus megaterium WSH-002.</title>
        <authorList>
            <person name="Liu L."/>
            <person name="Li Y."/>
            <person name="Zhang J."/>
            <person name="Zou W."/>
            <person name="Zhou Z."/>
            <person name="Liu J."/>
            <person name="Li X."/>
            <person name="Wang L."/>
            <person name="Chen J."/>
        </authorList>
    </citation>
    <scope>NUCLEOTIDE SEQUENCE [LARGE SCALE GENOMIC DNA]</scope>
    <source>
        <strain evidence="4 5">WSH-002</strain>
    </source>
</reference>
<dbReference type="Gene3D" id="3.10.450.200">
    <property type="match status" value="1"/>
</dbReference>
<dbReference type="InterPro" id="IPR038233">
    <property type="entry name" value="Colicin_D/E5_nuclease"/>
</dbReference>
<name>A0A8D3WZ29_PRIMW</name>
<gene>
    <name evidence="4" type="ORF">BMWSH_2459</name>
</gene>
<feature type="domain" description="Pre-toxin TG" evidence="3">
    <location>
        <begin position="35"/>
        <end position="92"/>
    </location>
</feature>
<keyword evidence="2" id="KW-0964">Secreted</keyword>
<protein>
    <submittedName>
        <fullName evidence="4">Transposase (12)</fullName>
    </submittedName>
</protein>
<evidence type="ECO:0000313" key="4">
    <source>
        <dbReference type="EMBL" id="AEN89341.1"/>
    </source>
</evidence>
<dbReference type="EMBL" id="CP003017">
    <property type="protein sequence ID" value="AEN89341.1"/>
    <property type="molecule type" value="Genomic_DNA"/>
</dbReference>
<dbReference type="GO" id="GO:0004540">
    <property type="term" value="F:RNA nuclease activity"/>
    <property type="evidence" value="ECO:0007669"/>
    <property type="project" value="InterPro"/>
</dbReference>
<evidence type="ECO:0000313" key="5">
    <source>
        <dbReference type="Proteomes" id="UP000001283"/>
    </source>
</evidence>
<dbReference type="GO" id="GO:0005576">
    <property type="term" value="C:extracellular region"/>
    <property type="evidence" value="ECO:0007669"/>
    <property type="project" value="UniProtKB-SubCell"/>
</dbReference>